<comment type="caution">
    <text evidence="2">The sequence shown here is derived from an EMBL/GenBank/DDBJ whole genome shotgun (WGS) entry which is preliminary data.</text>
</comment>
<reference evidence="2 4" key="1">
    <citation type="submission" date="2012-06" db="EMBL/GenBank/DDBJ databases">
        <title>Draft genome sequence of Lactobacillus gigeriorum CRBIP 24.85T, isolated from chicken crop.</title>
        <authorList>
            <person name="Cousin S."/>
            <person name="Ma L."/>
            <person name="Creno S."/>
            <person name="Clermont D."/>
            <person name="Loux V."/>
            <person name="Bizet C."/>
            <person name="Bouchier C."/>
        </authorList>
    </citation>
    <scope>NUCLEOTIDE SEQUENCE [LARGE SCALE GENOMIC DNA]</scope>
    <source>
        <strain evidence="4">CRBIP 24.85T</strain>
        <strain evidence="2">Type strain: CRBIP 24.85</strain>
    </source>
</reference>
<dbReference type="RefSeq" id="WP_008473066.1">
    <property type="nucleotide sequence ID" value="NZ_AYZO01000014.1"/>
</dbReference>
<keyword evidence="5" id="KW-1185">Reference proteome</keyword>
<dbReference type="Proteomes" id="UP000051521">
    <property type="component" value="Unassembled WGS sequence"/>
</dbReference>
<sequence length="1155" mass="124960">MINYLRHPILYRYATDDPDTNGLGSLADALSVQVVRTRNTFPTMQMVYRKDGINADKLQQGMIIMTDCGPDSLHQKFRISSISKTQDNIVVDAIHIAGDVAFNTITKDISMASANAVDVWNEIFANSAYAMPDLTLSTDVQDASNIDMQMSSGTIGDLLIAQDQIGDTPTQSMAALFDGEWTFDNYRFGLYKNAGRRTNIAIKYGRNLKTIQQDKNISDVYTAGYFYAKYTPEPPKTTASNVDWSNISTNFSSNGSATYMAGGTVSIYNAPTPDHTVIGSLSAGAKVVVDTTNPISPGMKVTSNGIDFEADTANGNTWYHISSPMDGWVDSSLINFDKSGNYLVSSSEGHFTADVTSTTGDGLKYTIPGGMYVYVSYKPSINIWWSPFDGPNKYKTGRKLNYGDKVKVSMKAYNGSDIWYKISGQEHSWIYGPHLNTNWDGAGYASVPVKGTGYVDDNAQKYYIDKKGNVKKASGKTKSKAKTGTSTSKLTNKNGSRKSSQYTAKVSKATVKKGWHNVTHTVTQNGHTYYEVSNGVWVKSSDIDYNKKGSKKPESPSKIISNEAKENGKFEMYSDPALTSAINWAIPDGAQLELVSGTGNIAKRGDGGTSYYVTYAGKSGWVDSKYLSTSGDADLEPSDAENEADDTDSEFHVNEVTVSAYLRSEASWDNEIDHVQNVDLSSYFQHDPMDKGGLQADGTYVASPDDIAQLNQLAQAYMTQNRFGKIPVSLTIDYQQLHGILGPSTLLGLYDIVGVDFAELGVQETAEVNSVTWDALAHEYTSITVGDIPVSYEHLLLQAANDNANSANVTTNARITNTESLIGRYRDLLKKEGSDRQVAEKKLMEDLGAVKDLTTAHGKQIAEWTPIIGNKGDPTSSTSIMGQLAKLDQANSNLASLINSGGSSIIHAVGGWANPTALTAKSNSGGYMMFNSEGLGYYDSSGSIVKSAIGSDGTVYADAMYGGYISAAVIDSATITGAFQFSQGGINVMIGGTYHGTQSLGISGGKFNGGTAYLPVDKTINGIGLSSANYSTKISSGSYKIWDNGNFGGLGIGDVYDDSSNYASLELHPHGILFNGHKLGPGLLDYDLMWRGSTILTSSNVNQYVTTKSGITKNDILDALDIPRGMMIMYSSTNATPSHWVMNHWKGSHDKWDIY</sequence>
<evidence type="ECO:0000313" key="5">
    <source>
        <dbReference type="Proteomes" id="UP000051521"/>
    </source>
</evidence>
<evidence type="ECO:0000313" key="4">
    <source>
        <dbReference type="Proteomes" id="UP000009326"/>
    </source>
</evidence>
<dbReference type="EMBL" id="AYZO01000014">
    <property type="protein sequence ID" value="KRN12013.1"/>
    <property type="molecule type" value="Genomic_DNA"/>
</dbReference>
<dbReference type="Proteomes" id="UP000009326">
    <property type="component" value="Unassembled WGS sequence"/>
</dbReference>
<dbReference type="STRING" id="1423751.FC38_GL000417"/>
<evidence type="ECO:0000256" key="1">
    <source>
        <dbReference type="SAM" id="MobiDB-lite"/>
    </source>
</evidence>
<dbReference type="AlphaFoldDB" id="I7LD21"/>
<evidence type="ECO:0000313" key="2">
    <source>
        <dbReference type="EMBL" id="CCI86971.1"/>
    </source>
</evidence>
<organism evidence="2 4">
    <name type="scientific">Lactobacillus gigeriorum DSM 23908 = CRBIP 24.85</name>
    <dbReference type="NCBI Taxonomy" id="1423751"/>
    <lineage>
        <taxon>Bacteria</taxon>
        <taxon>Bacillati</taxon>
        <taxon>Bacillota</taxon>
        <taxon>Bacilli</taxon>
        <taxon>Lactobacillales</taxon>
        <taxon>Lactobacillaceae</taxon>
        <taxon>Lactobacillus</taxon>
    </lineage>
</organism>
<feature type="region of interest" description="Disordered" evidence="1">
    <location>
        <begin position="473"/>
        <end position="503"/>
    </location>
</feature>
<dbReference type="OrthoDB" id="4387735at2"/>
<dbReference type="EMBL" id="CAKC01000044">
    <property type="protein sequence ID" value="CCI86971.1"/>
    <property type="molecule type" value="Genomic_DNA"/>
</dbReference>
<name>I7LD21_9LACO</name>
<dbReference type="NCBIfam" id="TIGR01665">
    <property type="entry name" value="put_anti_recept"/>
    <property type="match status" value="1"/>
</dbReference>
<dbReference type="PATRIC" id="fig|1423751.3.peg.440"/>
<evidence type="ECO:0000313" key="3">
    <source>
        <dbReference type="EMBL" id="KRN12013.1"/>
    </source>
</evidence>
<reference evidence="3 5" key="2">
    <citation type="journal article" date="2015" name="Genome Announc.">
        <title>Expanding the biotechnology potential of lactobacilli through comparative genomics of 213 strains and associated genera.</title>
        <authorList>
            <person name="Sun Z."/>
            <person name="Harris H.M."/>
            <person name="McCann A."/>
            <person name="Guo C."/>
            <person name="Argimon S."/>
            <person name="Zhang W."/>
            <person name="Yang X."/>
            <person name="Jeffery I.B."/>
            <person name="Cooney J.C."/>
            <person name="Kagawa T.F."/>
            <person name="Liu W."/>
            <person name="Song Y."/>
            <person name="Salvetti E."/>
            <person name="Wrobel A."/>
            <person name="Rasinkangas P."/>
            <person name="Parkhill J."/>
            <person name="Rea M.C."/>
            <person name="O'Sullivan O."/>
            <person name="Ritari J."/>
            <person name="Douillard F.P."/>
            <person name="Paul Ross R."/>
            <person name="Yang R."/>
            <person name="Briner A.E."/>
            <person name="Felis G.E."/>
            <person name="de Vos W.M."/>
            <person name="Barrangou R."/>
            <person name="Klaenhammer T.R."/>
            <person name="Caufield P.W."/>
            <person name="Cui Y."/>
            <person name="Zhang H."/>
            <person name="O'Toole P.W."/>
        </authorList>
    </citation>
    <scope>NUCLEOTIDE SEQUENCE [LARGE SCALE GENOMIC DNA]</scope>
    <source>
        <strain evidence="3 5">DSM 23908</strain>
    </source>
</reference>
<dbReference type="InterPro" id="IPR007119">
    <property type="entry name" value="Phage_tail_spike_N"/>
</dbReference>
<gene>
    <name evidence="2" type="ORF">BN52_01305</name>
    <name evidence="3" type="ORF">FC38_GL000417</name>
</gene>
<protein>
    <submittedName>
        <fullName evidence="3">Phage fiber tail protein</fullName>
    </submittedName>
</protein>
<feature type="compositionally biased region" description="Polar residues" evidence="1">
    <location>
        <begin position="490"/>
        <end position="503"/>
    </location>
</feature>
<proteinExistence type="predicted"/>
<accession>I7LD21</accession>